<dbReference type="EMBL" id="JAEPQZ010000009">
    <property type="protein sequence ID" value="KAG2177116.1"/>
    <property type="molecule type" value="Genomic_DNA"/>
</dbReference>
<feature type="region of interest" description="Disordered" evidence="1">
    <location>
        <begin position="1"/>
        <end position="31"/>
    </location>
</feature>
<keyword evidence="2" id="KW-0812">Transmembrane</keyword>
<protein>
    <submittedName>
        <fullName evidence="3">Uncharacterized protein</fullName>
    </submittedName>
</protein>
<dbReference type="OrthoDB" id="10435888at2759"/>
<dbReference type="Proteomes" id="UP000654370">
    <property type="component" value="Unassembled WGS sequence"/>
</dbReference>
<sequence>MYQEVSSDEADSEFDVYEKPSSSPSYRELYDKSKKAKPSRCTLIILALSITINLVAIILLALTYSIKSSGNFGMDPSIFLLNTTSTNHHAFSNSQTAMNHEHKNDDLQENSVNKSKTEMDNTEVPTNPLPRYLYPASVVSMNQTEPSKTQKINYNVYLSKEVRKLGDISSA</sequence>
<organism evidence="3 4">
    <name type="scientific">Mortierella isabellina</name>
    <name type="common">Filamentous fungus</name>
    <name type="synonym">Umbelopsis isabellina</name>
    <dbReference type="NCBI Taxonomy" id="91625"/>
    <lineage>
        <taxon>Eukaryota</taxon>
        <taxon>Fungi</taxon>
        <taxon>Fungi incertae sedis</taxon>
        <taxon>Mucoromycota</taxon>
        <taxon>Mucoromycotina</taxon>
        <taxon>Umbelopsidomycetes</taxon>
        <taxon>Umbelopsidales</taxon>
        <taxon>Umbelopsidaceae</taxon>
        <taxon>Umbelopsis</taxon>
    </lineage>
</organism>
<name>A0A8H7PND5_MORIS</name>
<proteinExistence type="predicted"/>
<keyword evidence="2" id="KW-0472">Membrane</keyword>
<dbReference type="AlphaFoldDB" id="A0A8H7PND5"/>
<evidence type="ECO:0000256" key="1">
    <source>
        <dbReference type="SAM" id="MobiDB-lite"/>
    </source>
</evidence>
<keyword evidence="4" id="KW-1185">Reference proteome</keyword>
<evidence type="ECO:0000313" key="4">
    <source>
        <dbReference type="Proteomes" id="UP000654370"/>
    </source>
</evidence>
<feature type="transmembrane region" description="Helical" evidence="2">
    <location>
        <begin position="43"/>
        <end position="66"/>
    </location>
</feature>
<comment type="caution">
    <text evidence="3">The sequence shown here is derived from an EMBL/GenBank/DDBJ whole genome shotgun (WGS) entry which is preliminary data.</text>
</comment>
<accession>A0A8H7PND5</accession>
<evidence type="ECO:0000256" key="2">
    <source>
        <dbReference type="SAM" id="Phobius"/>
    </source>
</evidence>
<reference evidence="3" key="1">
    <citation type="submission" date="2020-12" db="EMBL/GenBank/DDBJ databases">
        <title>Metabolic potential, ecology and presence of endohyphal bacteria is reflected in genomic diversity of Mucoromycotina.</title>
        <authorList>
            <person name="Muszewska A."/>
            <person name="Okrasinska A."/>
            <person name="Steczkiewicz K."/>
            <person name="Drgas O."/>
            <person name="Orlowska M."/>
            <person name="Perlinska-Lenart U."/>
            <person name="Aleksandrzak-Piekarczyk T."/>
            <person name="Szatraj K."/>
            <person name="Zielenkiewicz U."/>
            <person name="Pilsyk S."/>
            <person name="Malc E."/>
            <person name="Mieczkowski P."/>
            <person name="Kruszewska J.S."/>
            <person name="Biernat P."/>
            <person name="Pawlowska J."/>
        </authorList>
    </citation>
    <scope>NUCLEOTIDE SEQUENCE</scope>
    <source>
        <strain evidence="3">WA0000067209</strain>
    </source>
</reference>
<evidence type="ECO:0000313" key="3">
    <source>
        <dbReference type="EMBL" id="KAG2177116.1"/>
    </source>
</evidence>
<gene>
    <name evidence="3" type="ORF">INT43_007772</name>
</gene>
<keyword evidence="2" id="KW-1133">Transmembrane helix</keyword>
<feature type="compositionally biased region" description="Acidic residues" evidence="1">
    <location>
        <begin position="1"/>
        <end position="15"/>
    </location>
</feature>